<evidence type="ECO:0000313" key="7">
    <source>
        <dbReference type="EMBL" id="KAG9232017.1"/>
    </source>
</evidence>
<feature type="transmembrane region" description="Helical" evidence="6">
    <location>
        <begin position="436"/>
        <end position="456"/>
    </location>
</feature>
<evidence type="ECO:0000256" key="2">
    <source>
        <dbReference type="ARBA" id="ARBA00022448"/>
    </source>
</evidence>
<name>A0A9P8C3E3_9HELO</name>
<feature type="transmembrane region" description="Helical" evidence="6">
    <location>
        <begin position="365"/>
        <end position="387"/>
    </location>
</feature>
<sequence length="482" mass="52811">MPRSFRMVSALGLGFSITNSWVGYLSCFGQNLAYGGPQSVILGLLVALFAQGTVTLGVSELASAFPSSGGQYHFVWILAPEKTKRFAAFMVGWFSIVGWWIVTSSGVSLASVSVFGMVGFWDEAFVGERWMIYLVYLVVVFVTVLPLYFTPKLIPEITTLSLWLSLLGCLVNFTVLLAMKKHTNPSSYIVQSNLGTSGWGQGVAWVLGIMNSMYAFGGTDGAIHIAEETPRPGVKIPMIMNLCIILGALTTFPLFTVMMYGMTDMEAVIGSGLPSAQLIYQVTGSKNVTTFLICWIILVYISCLCSQWVTCGRMAWAFARDGGLPYKNFFLHIDEKRDFPFRTTVAAVVFISIYGLLYLASTTAFNSIVTSAVLFLNITYAVPQAIVAVQGRKSLPVRPLDLGNFGYFVNIFAPCWVTLLGIMICFPPALPVVVESMNYSSLILVGIFGVFLFLWYTIGGNFEGPKIDMVALSEVNALEKRN</sequence>
<protein>
    <submittedName>
        <fullName evidence="7">Amino acid/polyamine transporter I</fullName>
    </submittedName>
</protein>
<dbReference type="Proteomes" id="UP000824998">
    <property type="component" value="Unassembled WGS sequence"/>
</dbReference>
<dbReference type="PANTHER" id="PTHR45649:SF11">
    <property type="entry name" value="TRANSPORTER, PUTATIVE (EUROFUNG)-RELATED"/>
    <property type="match status" value="1"/>
</dbReference>
<evidence type="ECO:0000256" key="5">
    <source>
        <dbReference type="ARBA" id="ARBA00023136"/>
    </source>
</evidence>
<keyword evidence="3 6" id="KW-0812">Transmembrane</keyword>
<evidence type="ECO:0000256" key="1">
    <source>
        <dbReference type="ARBA" id="ARBA00004141"/>
    </source>
</evidence>
<gene>
    <name evidence="7" type="ORF">BJ875DRAFT_536225</name>
</gene>
<proteinExistence type="predicted"/>
<feature type="transmembrane region" description="Helical" evidence="6">
    <location>
        <begin position="161"/>
        <end position="179"/>
    </location>
</feature>
<comment type="subcellular location">
    <subcellularLocation>
        <location evidence="1">Membrane</location>
        <topology evidence="1">Multi-pass membrane protein</topology>
    </subcellularLocation>
</comment>
<dbReference type="EMBL" id="MU251569">
    <property type="protein sequence ID" value="KAG9232017.1"/>
    <property type="molecule type" value="Genomic_DNA"/>
</dbReference>
<dbReference type="Pfam" id="PF13520">
    <property type="entry name" value="AA_permease_2"/>
    <property type="match status" value="1"/>
</dbReference>
<dbReference type="AlphaFoldDB" id="A0A9P8C3E3"/>
<keyword evidence="5 6" id="KW-0472">Membrane</keyword>
<feature type="transmembrane region" description="Helical" evidence="6">
    <location>
        <begin position="130"/>
        <end position="149"/>
    </location>
</feature>
<dbReference type="GO" id="GO:0016020">
    <property type="term" value="C:membrane"/>
    <property type="evidence" value="ECO:0007669"/>
    <property type="project" value="UniProtKB-SubCell"/>
</dbReference>
<evidence type="ECO:0000313" key="8">
    <source>
        <dbReference type="Proteomes" id="UP000824998"/>
    </source>
</evidence>
<evidence type="ECO:0000256" key="4">
    <source>
        <dbReference type="ARBA" id="ARBA00022989"/>
    </source>
</evidence>
<feature type="transmembrane region" description="Helical" evidence="6">
    <location>
        <begin position="238"/>
        <end position="260"/>
    </location>
</feature>
<organism evidence="7 8">
    <name type="scientific">Amylocarpus encephaloides</name>
    <dbReference type="NCBI Taxonomy" id="45428"/>
    <lineage>
        <taxon>Eukaryota</taxon>
        <taxon>Fungi</taxon>
        <taxon>Dikarya</taxon>
        <taxon>Ascomycota</taxon>
        <taxon>Pezizomycotina</taxon>
        <taxon>Leotiomycetes</taxon>
        <taxon>Helotiales</taxon>
        <taxon>Helotiales incertae sedis</taxon>
        <taxon>Amylocarpus</taxon>
    </lineage>
</organism>
<dbReference type="PIRSF" id="PIRSF006060">
    <property type="entry name" value="AA_transporter"/>
    <property type="match status" value="1"/>
</dbReference>
<keyword evidence="8" id="KW-1185">Reference proteome</keyword>
<feature type="transmembrane region" description="Helical" evidence="6">
    <location>
        <begin position="407"/>
        <end position="430"/>
    </location>
</feature>
<dbReference type="OrthoDB" id="2417308at2759"/>
<evidence type="ECO:0000256" key="3">
    <source>
        <dbReference type="ARBA" id="ARBA00022692"/>
    </source>
</evidence>
<accession>A0A9P8C3E3</accession>
<dbReference type="PANTHER" id="PTHR45649">
    <property type="entry name" value="AMINO-ACID PERMEASE BAT1"/>
    <property type="match status" value="1"/>
</dbReference>
<feature type="transmembrane region" description="Helical" evidence="6">
    <location>
        <begin position="290"/>
        <end position="318"/>
    </location>
</feature>
<dbReference type="Gene3D" id="1.20.1740.10">
    <property type="entry name" value="Amino acid/polyamine transporter I"/>
    <property type="match status" value="1"/>
</dbReference>
<evidence type="ECO:0000256" key="6">
    <source>
        <dbReference type="SAM" id="Phobius"/>
    </source>
</evidence>
<dbReference type="InterPro" id="IPR002293">
    <property type="entry name" value="AA/rel_permease1"/>
</dbReference>
<feature type="transmembrane region" description="Helical" evidence="6">
    <location>
        <begin position="86"/>
        <end position="110"/>
    </location>
</feature>
<keyword evidence="2" id="KW-0813">Transport</keyword>
<feature type="transmembrane region" description="Helical" evidence="6">
    <location>
        <begin position="199"/>
        <end position="217"/>
    </location>
</feature>
<feature type="transmembrane region" description="Helical" evidence="6">
    <location>
        <begin position="41"/>
        <end position="65"/>
    </location>
</feature>
<reference evidence="7" key="1">
    <citation type="journal article" date="2021" name="IMA Fungus">
        <title>Genomic characterization of three marine fungi, including Emericellopsis atlantica sp. nov. with signatures of a generalist lifestyle and marine biomass degradation.</title>
        <authorList>
            <person name="Hagestad O.C."/>
            <person name="Hou L."/>
            <person name="Andersen J.H."/>
            <person name="Hansen E.H."/>
            <person name="Altermark B."/>
            <person name="Li C."/>
            <person name="Kuhnert E."/>
            <person name="Cox R.J."/>
            <person name="Crous P.W."/>
            <person name="Spatafora J.W."/>
            <person name="Lail K."/>
            <person name="Amirebrahimi M."/>
            <person name="Lipzen A."/>
            <person name="Pangilinan J."/>
            <person name="Andreopoulos W."/>
            <person name="Hayes R.D."/>
            <person name="Ng V."/>
            <person name="Grigoriev I.V."/>
            <person name="Jackson S.A."/>
            <person name="Sutton T.D.S."/>
            <person name="Dobson A.D.W."/>
            <person name="Rama T."/>
        </authorList>
    </citation>
    <scope>NUCLEOTIDE SEQUENCE</scope>
    <source>
        <strain evidence="7">TRa018bII</strain>
    </source>
</reference>
<keyword evidence="4 6" id="KW-1133">Transmembrane helix</keyword>
<feature type="transmembrane region" description="Helical" evidence="6">
    <location>
        <begin position="339"/>
        <end position="359"/>
    </location>
</feature>
<comment type="caution">
    <text evidence="7">The sequence shown here is derived from an EMBL/GenBank/DDBJ whole genome shotgun (WGS) entry which is preliminary data.</text>
</comment>
<dbReference type="GO" id="GO:0022857">
    <property type="term" value="F:transmembrane transporter activity"/>
    <property type="evidence" value="ECO:0007669"/>
    <property type="project" value="InterPro"/>
</dbReference>